<reference evidence="1" key="1">
    <citation type="submission" date="2023-10" db="EMBL/GenBank/DDBJ databases">
        <authorList>
            <person name="Chen Y."/>
            <person name="Shah S."/>
            <person name="Dougan E. K."/>
            <person name="Thang M."/>
            <person name="Chan C."/>
        </authorList>
    </citation>
    <scope>NUCLEOTIDE SEQUENCE [LARGE SCALE GENOMIC DNA]</scope>
</reference>
<feature type="non-terminal residue" evidence="1">
    <location>
        <position position="1"/>
    </location>
</feature>
<name>A0ABN9YIJ9_9DINO</name>
<dbReference type="Gene3D" id="3.30.428.10">
    <property type="entry name" value="HIT-like"/>
    <property type="match status" value="1"/>
</dbReference>
<dbReference type="EMBL" id="CAUYUJ010022596">
    <property type="protein sequence ID" value="CAK0911523.1"/>
    <property type="molecule type" value="Genomic_DNA"/>
</dbReference>
<evidence type="ECO:0008006" key="3">
    <source>
        <dbReference type="Google" id="ProtNLM"/>
    </source>
</evidence>
<protein>
    <recommendedName>
        <fullName evidence="3">Bis(5'-adenosyl)-triphosphatase</fullName>
    </recommendedName>
</protein>
<accession>A0ABN9YIJ9</accession>
<comment type="caution">
    <text evidence="1">The sequence shown here is derived from an EMBL/GenBank/DDBJ whole genome shotgun (WGS) entry which is preliminary data.</text>
</comment>
<keyword evidence="2" id="KW-1185">Reference proteome</keyword>
<evidence type="ECO:0000313" key="1">
    <source>
        <dbReference type="EMBL" id="CAK0911523.1"/>
    </source>
</evidence>
<dbReference type="InterPro" id="IPR036265">
    <property type="entry name" value="HIT-like_sf"/>
</dbReference>
<organism evidence="1 2">
    <name type="scientific">Prorocentrum cordatum</name>
    <dbReference type="NCBI Taxonomy" id="2364126"/>
    <lineage>
        <taxon>Eukaryota</taxon>
        <taxon>Sar</taxon>
        <taxon>Alveolata</taxon>
        <taxon>Dinophyceae</taxon>
        <taxon>Prorocentrales</taxon>
        <taxon>Prorocentraceae</taxon>
        <taxon>Prorocentrum</taxon>
    </lineage>
</organism>
<sequence length="242" mass="26022">RHPAQEPGARPALPAGLPPDVGEFVALYPLRPKIGTVHLIVAPKRLIRRLDATAAEAPALARLAAYAAHLACQLAGRAGLQGLRFAAGLRLRQGGAEQLHAHVLSADLRAPGPGDLERRHFEDFTGGRARFLPLGLAAARLAAEGALPGGPPPGGPLAELACHLCGQRFAGAMHDSRATCTHARARAGPCAPRRAGDRVWRRWRRWASGAAGARRSPRRWRARAAAWSARWPCWCRRGEGWR</sequence>
<gene>
    <name evidence="1" type="ORF">PCOR1329_LOCUS85374</name>
</gene>
<evidence type="ECO:0000313" key="2">
    <source>
        <dbReference type="Proteomes" id="UP001189429"/>
    </source>
</evidence>
<proteinExistence type="predicted"/>
<dbReference type="Proteomes" id="UP001189429">
    <property type="component" value="Unassembled WGS sequence"/>
</dbReference>